<organism evidence="3 4">
    <name type="scientific">Bradyrhizobium manausense</name>
    <dbReference type="NCBI Taxonomy" id="989370"/>
    <lineage>
        <taxon>Bacteria</taxon>
        <taxon>Pseudomonadati</taxon>
        <taxon>Pseudomonadota</taxon>
        <taxon>Alphaproteobacteria</taxon>
        <taxon>Hyphomicrobiales</taxon>
        <taxon>Nitrobacteraceae</taxon>
        <taxon>Bradyrhizobium</taxon>
    </lineage>
</organism>
<dbReference type="Pfam" id="PF12850">
    <property type="entry name" value="Metallophos_2"/>
    <property type="match status" value="1"/>
</dbReference>
<accession>A0A0R3D8C9</accession>
<reference evidence="3 4" key="1">
    <citation type="submission" date="2015-09" db="EMBL/GenBank/DDBJ databases">
        <title>Draft Genome Sequence of Bradyrhizobium manausense Strain BR 3351T, a Novel Symbiotic Nitrogen-Fixing Alphaproteobacterium Isolated from Brazilian Amazon Rain Forest.</title>
        <authorList>
            <person name="De Araujo J.L."/>
            <person name="Zilli J.E."/>
        </authorList>
    </citation>
    <scope>NUCLEOTIDE SEQUENCE [LARGE SCALE GENOMIC DNA]</scope>
    <source>
        <strain evidence="3 4">BR3351</strain>
    </source>
</reference>
<evidence type="ECO:0000259" key="2">
    <source>
        <dbReference type="Pfam" id="PF12850"/>
    </source>
</evidence>
<gene>
    <name evidence="3" type="ORF">AOQ71_34175</name>
</gene>
<proteinExistence type="inferred from homology"/>
<dbReference type="Gene3D" id="3.60.21.10">
    <property type="match status" value="1"/>
</dbReference>
<dbReference type="CDD" id="cd00838">
    <property type="entry name" value="MPP_superfamily"/>
    <property type="match status" value="1"/>
</dbReference>
<protein>
    <submittedName>
        <fullName evidence="3">Protein phosphatase</fullName>
    </submittedName>
</protein>
<keyword evidence="4" id="KW-1185">Reference proteome</keyword>
<dbReference type="Proteomes" id="UP000051936">
    <property type="component" value="Unassembled WGS sequence"/>
</dbReference>
<dbReference type="EMBL" id="LJYG01000108">
    <property type="protein sequence ID" value="KRQ03812.1"/>
    <property type="molecule type" value="Genomic_DNA"/>
</dbReference>
<feature type="domain" description="Calcineurin-like phosphoesterase" evidence="2">
    <location>
        <begin position="3"/>
        <end position="167"/>
    </location>
</feature>
<evidence type="ECO:0000256" key="1">
    <source>
        <dbReference type="ARBA" id="ARBA00008950"/>
    </source>
</evidence>
<name>A0A0R3D8C9_9BRAD</name>
<dbReference type="InterPro" id="IPR011152">
    <property type="entry name" value="Pesterase_MJ0912"/>
</dbReference>
<dbReference type="AlphaFoldDB" id="A0A0R3D8C9"/>
<dbReference type="GO" id="GO:0005737">
    <property type="term" value="C:cytoplasm"/>
    <property type="evidence" value="ECO:0007669"/>
    <property type="project" value="TreeGrafter"/>
</dbReference>
<evidence type="ECO:0000313" key="4">
    <source>
        <dbReference type="Proteomes" id="UP000051936"/>
    </source>
</evidence>
<dbReference type="PIRSF" id="PIRSF000883">
    <property type="entry name" value="Pesterase_MJ0912"/>
    <property type="match status" value="1"/>
</dbReference>
<evidence type="ECO:0000313" key="3">
    <source>
        <dbReference type="EMBL" id="KRQ03812.1"/>
    </source>
</evidence>
<dbReference type="PANTHER" id="PTHR42850:SF2">
    <property type="entry name" value="BLL5683 PROTEIN"/>
    <property type="match status" value="1"/>
</dbReference>
<dbReference type="InterPro" id="IPR024654">
    <property type="entry name" value="Calcineurin-like_PHP_lpxH"/>
</dbReference>
<dbReference type="PANTHER" id="PTHR42850">
    <property type="entry name" value="METALLOPHOSPHOESTERASE"/>
    <property type="match status" value="1"/>
</dbReference>
<dbReference type="InterPro" id="IPR029052">
    <property type="entry name" value="Metallo-depent_PP-like"/>
</dbReference>
<comment type="similarity">
    <text evidence="1">Belongs to the metallophosphoesterase superfamily. YfcE family.</text>
</comment>
<sequence length="228" mass="24791">MALRAVLADIKRRGVDQTVCLGDVATLGPSPQRSVDLLIELNCPCIMGNHDAFLLEPGLVKTYTQASAVIDAIDWCRDQLSSGSFDYLRTFKPVAELPLGLGAMLLYHGSPRSNVEDILATTPPEQLDVLLGERQASVMAGGHTHVQMLRQHRGRLVLNVGSVGMPFRDYVAGARPTILAHAEYAVLEEINGVVDVSLCRVPLDRTAMRDSLARSTSPLSGWLAEQYV</sequence>
<dbReference type="STRING" id="989370.AOQ71_34175"/>
<dbReference type="SUPFAM" id="SSF56300">
    <property type="entry name" value="Metallo-dependent phosphatases"/>
    <property type="match status" value="1"/>
</dbReference>
<dbReference type="GO" id="GO:0016791">
    <property type="term" value="F:phosphatase activity"/>
    <property type="evidence" value="ECO:0007669"/>
    <property type="project" value="TreeGrafter"/>
</dbReference>
<dbReference type="InterPro" id="IPR050126">
    <property type="entry name" value="Ap4A_hydrolase"/>
</dbReference>
<comment type="caution">
    <text evidence="3">The sequence shown here is derived from an EMBL/GenBank/DDBJ whole genome shotgun (WGS) entry which is preliminary data.</text>
</comment>